<dbReference type="AlphaFoldDB" id="A0A7J6V629"/>
<feature type="non-terminal residue" evidence="1">
    <location>
        <position position="1"/>
    </location>
</feature>
<reference evidence="1 2" key="1">
    <citation type="submission" date="2020-06" db="EMBL/GenBank/DDBJ databases">
        <title>Transcriptomic and genomic resources for Thalictrum thalictroides and T. hernandezii: Facilitating candidate gene discovery in an emerging model plant lineage.</title>
        <authorList>
            <person name="Arias T."/>
            <person name="Riano-Pachon D.M."/>
            <person name="Di Stilio V.S."/>
        </authorList>
    </citation>
    <scope>NUCLEOTIDE SEQUENCE [LARGE SCALE GENOMIC DNA]</scope>
    <source>
        <strain evidence="2">cv. WT478/WT964</strain>
        <tissue evidence="1">Leaves</tissue>
    </source>
</reference>
<proteinExistence type="predicted"/>
<organism evidence="1 2">
    <name type="scientific">Thalictrum thalictroides</name>
    <name type="common">Rue-anemone</name>
    <name type="synonym">Anemone thalictroides</name>
    <dbReference type="NCBI Taxonomy" id="46969"/>
    <lineage>
        <taxon>Eukaryota</taxon>
        <taxon>Viridiplantae</taxon>
        <taxon>Streptophyta</taxon>
        <taxon>Embryophyta</taxon>
        <taxon>Tracheophyta</taxon>
        <taxon>Spermatophyta</taxon>
        <taxon>Magnoliopsida</taxon>
        <taxon>Ranunculales</taxon>
        <taxon>Ranunculaceae</taxon>
        <taxon>Thalictroideae</taxon>
        <taxon>Thalictrum</taxon>
    </lineage>
</organism>
<evidence type="ECO:0000313" key="1">
    <source>
        <dbReference type="EMBL" id="KAF5179640.1"/>
    </source>
</evidence>
<name>A0A7J6V629_THATH</name>
<keyword evidence="2" id="KW-1185">Reference proteome</keyword>
<protein>
    <submittedName>
        <fullName evidence="1">Uncharacterized protein</fullName>
    </submittedName>
</protein>
<sequence>GGYNSWGGVVKVGAALAEKGSRLDAVISIITSFSDMLKAAAAVTFNGDYLSTKCHVDFG</sequence>
<evidence type="ECO:0000313" key="2">
    <source>
        <dbReference type="Proteomes" id="UP000554482"/>
    </source>
</evidence>
<dbReference type="Proteomes" id="UP000554482">
    <property type="component" value="Unassembled WGS sequence"/>
</dbReference>
<comment type="caution">
    <text evidence="1">The sequence shown here is derived from an EMBL/GenBank/DDBJ whole genome shotgun (WGS) entry which is preliminary data.</text>
</comment>
<gene>
    <name evidence="1" type="ORF">FRX31_030773</name>
</gene>
<dbReference type="EMBL" id="JABWDY010038510">
    <property type="protein sequence ID" value="KAF5179640.1"/>
    <property type="molecule type" value="Genomic_DNA"/>
</dbReference>
<accession>A0A7J6V629</accession>